<name>A0ACA9PLP4_9GLOM</name>
<sequence>VSGGLCRSLKLTSIVLDWALPDQLVYSTVSSLLRLAEKSSGDRQSIVTGIKLVFSSPLSFESAADPLAVINVVTQAYPALHGLYRALISTQFRWTISDWLALSNVISDLLEEDVIDRLNSLVADIVQLNDVDAHLPQTVLSRYIHKDRPLSGYFAVCCVMEIQWTVLAQTLIPWDEKTSKSKVIDKVEDAAAANAAWGILVSKKVVIQDQYSQEALDGLKRTRDRAMECFTDLLAQMGEIEGEPSMDTYAWETMAECLKIASVCSAALQNLDSALYSRLKLLLGDTSPVYDPFVQEAALEATTMLLRNFKSIAPAMISHLRRFVATPLSIFQFEFASDQQMPPVLLATANCLALSIKVASSKSSEGAKMIGSSPYMNDGDVATNAYVETGLRSFTDEEKRLVAISTVCVVSVLAREFDIEE</sequence>
<protein>
    <submittedName>
        <fullName evidence="1">6364_t:CDS:1</fullName>
    </submittedName>
</protein>
<keyword evidence="2" id="KW-1185">Reference proteome</keyword>
<feature type="non-terminal residue" evidence="1">
    <location>
        <position position="421"/>
    </location>
</feature>
<evidence type="ECO:0000313" key="2">
    <source>
        <dbReference type="Proteomes" id="UP000789525"/>
    </source>
</evidence>
<dbReference type="EMBL" id="CAJVPT010036426">
    <property type="protein sequence ID" value="CAG8714462.1"/>
    <property type="molecule type" value="Genomic_DNA"/>
</dbReference>
<feature type="non-terminal residue" evidence="1">
    <location>
        <position position="1"/>
    </location>
</feature>
<gene>
    <name evidence="1" type="ORF">ACOLOM_LOCUS10836</name>
</gene>
<reference evidence="1" key="1">
    <citation type="submission" date="2021-06" db="EMBL/GenBank/DDBJ databases">
        <authorList>
            <person name="Kallberg Y."/>
            <person name="Tangrot J."/>
            <person name="Rosling A."/>
        </authorList>
    </citation>
    <scope>NUCLEOTIDE SEQUENCE</scope>
    <source>
        <strain evidence="1">CL356</strain>
    </source>
</reference>
<organism evidence="1 2">
    <name type="scientific">Acaulospora colombiana</name>
    <dbReference type="NCBI Taxonomy" id="27376"/>
    <lineage>
        <taxon>Eukaryota</taxon>
        <taxon>Fungi</taxon>
        <taxon>Fungi incertae sedis</taxon>
        <taxon>Mucoromycota</taxon>
        <taxon>Glomeromycotina</taxon>
        <taxon>Glomeromycetes</taxon>
        <taxon>Diversisporales</taxon>
        <taxon>Acaulosporaceae</taxon>
        <taxon>Acaulospora</taxon>
    </lineage>
</organism>
<proteinExistence type="predicted"/>
<comment type="caution">
    <text evidence="1">The sequence shown here is derived from an EMBL/GenBank/DDBJ whole genome shotgun (WGS) entry which is preliminary data.</text>
</comment>
<dbReference type="Proteomes" id="UP000789525">
    <property type="component" value="Unassembled WGS sequence"/>
</dbReference>
<accession>A0ACA9PLP4</accession>
<evidence type="ECO:0000313" key="1">
    <source>
        <dbReference type="EMBL" id="CAG8714462.1"/>
    </source>
</evidence>